<accession>A0ACC0S2Z4</accession>
<gene>
    <name evidence="1" type="ORF">POPTR_013G098033v4</name>
</gene>
<dbReference type="EMBL" id="CM009302">
    <property type="protein sequence ID" value="KAI9383527.1"/>
    <property type="molecule type" value="Genomic_DNA"/>
</dbReference>
<keyword evidence="2" id="KW-1185">Reference proteome</keyword>
<dbReference type="Proteomes" id="UP000006729">
    <property type="component" value="Chromosome 13"/>
</dbReference>
<name>A0ACC0S2Z4_POPTR</name>
<evidence type="ECO:0000313" key="2">
    <source>
        <dbReference type="Proteomes" id="UP000006729"/>
    </source>
</evidence>
<evidence type="ECO:0000313" key="1">
    <source>
        <dbReference type="EMBL" id="KAI9383527.1"/>
    </source>
</evidence>
<comment type="caution">
    <text evidence="1">The sequence shown here is derived from an EMBL/GenBank/DDBJ whole genome shotgun (WGS) entry which is preliminary data.</text>
</comment>
<sequence length="31" mass="3405">MGILTEAAISSGLESSGRVNDDMDWEYVSRD</sequence>
<reference evidence="1 2" key="1">
    <citation type="journal article" date="2006" name="Science">
        <title>The genome of black cottonwood, Populus trichocarpa (Torr. &amp; Gray).</title>
        <authorList>
            <person name="Tuskan G.A."/>
            <person name="Difazio S."/>
            <person name="Jansson S."/>
            <person name="Bohlmann J."/>
            <person name="Grigoriev I."/>
            <person name="Hellsten U."/>
            <person name="Putnam N."/>
            <person name="Ralph S."/>
            <person name="Rombauts S."/>
            <person name="Salamov A."/>
            <person name="Schein J."/>
            <person name="Sterck L."/>
            <person name="Aerts A."/>
            <person name="Bhalerao R.R."/>
            <person name="Bhalerao R.P."/>
            <person name="Blaudez D."/>
            <person name="Boerjan W."/>
            <person name="Brun A."/>
            <person name="Brunner A."/>
            <person name="Busov V."/>
            <person name="Campbell M."/>
            <person name="Carlson J."/>
            <person name="Chalot M."/>
            <person name="Chapman J."/>
            <person name="Chen G.L."/>
            <person name="Cooper D."/>
            <person name="Coutinho P.M."/>
            <person name="Couturier J."/>
            <person name="Covert S."/>
            <person name="Cronk Q."/>
            <person name="Cunningham R."/>
            <person name="Davis J."/>
            <person name="Degroeve S."/>
            <person name="Dejardin A."/>
            <person name="Depamphilis C."/>
            <person name="Detter J."/>
            <person name="Dirks B."/>
            <person name="Dubchak I."/>
            <person name="Duplessis S."/>
            <person name="Ehlting J."/>
            <person name="Ellis B."/>
            <person name="Gendler K."/>
            <person name="Goodstein D."/>
            <person name="Gribskov M."/>
            <person name="Grimwood J."/>
            <person name="Groover A."/>
            <person name="Gunter L."/>
            <person name="Hamberger B."/>
            <person name="Heinze B."/>
            <person name="Helariutta Y."/>
            <person name="Henrissat B."/>
            <person name="Holligan D."/>
            <person name="Holt R."/>
            <person name="Huang W."/>
            <person name="Islam-Faridi N."/>
            <person name="Jones S."/>
            <person name="Jones-Rhoades M."/>
            <person name="Jorgensen R."/>
            <person name="Joshi C."/>
            <person name="Kangasjarvi J."/>
            <person name="Karlsson J."/>
            <person name="Kelleher C."/>
            <person name="Kirkpatrick R."/>
            <person name="Kirst M."/>
            <person name="Kohler A."/>
            <person name="Kalluri U."/>
            <person name="Larimer F."/>
            <person name="Leebens-Mack J."/>
            <person name="Leple J.C."/>
            <person name="Locascio P."/>
            <person name="Lou Y."/>
            <person name="Lucas S."/>
            <person name="Martin F."/>
            <person name="Montanini B."/>
            <person name="Napoli C."/>
            <person name="Nelson D.R."/>
            <person name="Nelson C."/>
            <person name="Nieminen K."/>
            <person name="Nilsson O."/>
            <person name="Pereda V."/>
            <person name="Peter G."/>
            <person name="Philippe R."/>
            <person name="Pilate G."/>
            <person name="Poliakov A."/>
            <person name="Razumovskaya J."/>
            <person name="Richardson P."/>
            <person name="Rinaldi C."/>
            <person name="Ritland K."/>
            <person name="Rouze P."/>
            <person name="Ryaboy D."/>
            <person name="Schmutz J."/>
            <person name="Schrader J."/>
            <person name="Segerman B."/>
            <person name="Shin H."/>
            <person name="Siddiqui A."/>
            <person name="Sterky F."/>
            <person name="Terry A."/>
            <person name="Tsai C.J."/>
            <person name="Uberbacher E."/>
            <person name="Unneberg P."/>
            <person name="Vahala J."/>
            <person name="Wall K."/>
            <person name="Wessler S."/>
            <person name="Yang G."/>
            <person name="Yin T."/>
            <person name="Douglas C."/>
            <person name="Marra M."/>
            <person name="Sandberg G."/>
            <person name="Van de Peer Y."/>
            <person name="Rokhsar D."/>
        </authorList>
    </citation>
    <scope>NUCLEOTIDE SEQUENCE [LARGE SCALE GENOMIC DNA]</scope>
    <source>
        <strain evidence="2">cv. Nisqually</strain>
    </source>
</reference>
<proteinExistence type="predicted"/>
<protein>
    <submittedName>
        <fullName evidence="1">Uncharacterized protein</fullName>
    </submittedName>
</protein>
<organism evidence="1 2">
    <name type="scientific">Populus trichocarpa</name>
    <name type="common">Western balsam poplar</name>
    <name type="synonym">Populus balsamifera subsp. trichocarpa</name>
    <dbReference type="NCBI Taxonomy" id="3694"/>
    <lineage>
        <taxon>Eukaryota</taxon>
        <taxon>Viridiplantae</taxon>
        <taxon>Streptophyta</taxon>
        <taxon>Embryophyta</taxon>
        <taxon>Tracheophyta</taxon>
        <taxon>Spermatophyta</taxon>
        <taxon>Magnoliopsida</taxon>
        <taxon>eudicotyledons</taxon>
        <taxon>Gunneridae</taxon>
        <taxon>Pentapetalae</taxon>
        <taxon>rosids</taxon>
        <taxon>fabids</taxon>
        <taxon>Malpighiales</taxon>
        <taxon>Salicaceae</taxon>
        <taxon>Saliceae</taxon>
        <taxon>Populus</taxon>
    </lineage>
</organism>